<dbReference type="EMBL" id="VSRR010064897">
    <property type="protein sequence ID" value="MPC84250.1"/>
    <property type="molecule type" value="Genomic_DNA"/>
</dbReference>
<comment type="caution">
    <text evidence="1">The sequence shown here is derived from an EMBL/GenBank/DDBJ whole genome shotgun (WGS) entry which is preliminary data.</text>
</comment>
<reference evidence="1 2" key="1">
    <citation type="submission" date="2019-05" db="EMBL/GenBank/DDBJ databases">
        <title>Another draft genome of Portunus trituberculatus and its Hox gene families provides insights of decapod evolution.</title>
        <authorList>
            <person name="Jeong J.-H."/>
            <person name="Song I."/>
            <person name="Kim S."/>
            <person name="Choi T."/>
            <person name="Kim D."/>
            <person name="Ryu S."/>
            <person name="Kim W."/>
        </authorList>
    </citation>
    <scope>NUCLEOTIDE SEQUENCE [LARGE SCALE GENOMIC DNA]</scope>
    <source>
        <tissue evidence="1">Muscle</tissue>
    </source>
</reference>
<sequence>MSDLNARHKELRSHLTTNANGVRWKAFLDTTNTAVLTEEHAPTYVQGGRLDYVALINMPTVLPKPFL</sequence>
<accession>A0A5B7IIG9</accession>
<evidence type="ECO:0000313" key="1">
    <source>
        <dbReference type="EMBL" id="MPC84250.1"/>
    </source>
</evidence>
<gene>
    <name evidence="1" type="ORF">E2C01_078981</name>
</gene>
<protein>
    <submittedName>
        <fullName evidence="1">Uncharacterized protein</fullName>
    </submittedName>
</protein>
<organism evidence="1 2">
    <name type="scientific">Portunus trituberculatus</name>
    <name type="common">Swimming crab</name>
    <name type="synonym">Neptunus trituberculatus</name>
    <dbReference type="NCBI Taxonomy" id="210409"/>
    <lineage>
        <taxon>Eukaryota</taxon>
        <taxon>Metazoa</taxon>
        <taxon>Ecdysozoa</taxon>
        <taxon>Arthropoda</taxon>
        <taxon>Crustacea</taxon>
        <taxon>Multicrustacea</taxon>
        <taxon>Malacostraca</taxon>
        <taxon>Eumalacostraca</taxon>
        <taxon>Eucarida</taxon>
        <taxon>Decapoda</taxon>
        <taxon>Pleocyemata</taxon>
        <taxon>Brachyura</taxon>
        <taxon>Eubrachyura</taxon>
        <taxon>Portunoidea</taxon>
        <taxon>Portunidae</taxon>
        <taxon>Portuninae</taxon>
        <taxon>Portunus</taxon>
    </lineage>
</organism>
<proteinExistence type="predicted"/>
<dbReference type="Proteomes" id="UP000324222">
    <property type="component" value="Unassembled WGS sequence"/>
</dbReference>
<evidence type="ECO:0000313" key="2">
    <source>
        <dbReference type="Proteomes" id="UP000324222"/>
    </source>
</evidence>
<name>A0A5B7IIG9_PORTR</name>
<keyword evidence="2" id="KW-1185">Reference proteome</keyword>
<dbReference type="AlphaFoldDB" id="A0A5B7IIG9"/>